<dbReference type="PANTHER" id="PTHR33395:SF22">
    <property type="entry name" value="REVERSE TRANSCRIPTASE DOMAIN-CONTAINING PROTEIN"/>
    <property type="match status" value="1"/>
</dbReference>
<dbReference type="InterPro" id="IPR036691">
    <property type="entry name" value="Endo/exonu/phosph_ase_sf"/>
</dbReference>
<proteinExistence type="predicted"/>
<dbReference type="InterPro" id="IPR005135">
    <property type="entry name" value="Endo/exonuclease/phosphatase"/>
</dbReference>
<organism evidence="2 3">
    <name type="scientific">Hydra vulgaris</name>
    <name type="common">Hydra</name>
    <name type="synonym">Hydra attenuata</name>
    <dbReference type="NCBI Taxonomy" id="6087"/>
    <lineage>
        <taxon>Eukaryota</taxon>
        <taxon>Metazoa</taxon>
        <taxon>Cnidaria</taxon>
        <taxon>Hydrozoa</taxon>
        <taxon>Hydroidolina</taxon>
        <taxon>Anthoathecata</taxon>
        <taxon>Aplanulata</taxon>
        <taxon>Hydridae</taxon>
        <taxon>Hydra</taxon>
    </lineage>
</organism>
<dbReference type="Pfam" id="PF14529">
    <property type="entry name" value="Exo_endo_phos_2"/>
    <property type="match status" value="1"/>
</dbReference>
<evidence type="ECO:0000313" key="2">
    <source>
        <dbReference type="Proteomes" id="UP001652625"/>
    </source>
</evidence>
<dbReference type="SUPFAM" id="SSF56219">
    <property type="entry name" value="DNase I-like"/>
    <property type="match status" value="1"/>
</dbReference>
<protein>
    <submittedName>
        <fullName evidence="3">Uncharacterized protein LOC136078794</fullName>
    </submittedName>
</protein>
<accession>A0ABM4BNJ0</accession>
<sequence length="520" mass="60588">MNFLAIVAEPYFQYRLFEYFQANQKTLNDENNNQLKCLYTNATTLNSDKVIELSLLASTYTPHIMFVTETWFKEDSLVNIEKYYLHKFNRNDNISNTNNGGGVAIYVHDNILSFEIKNSSMNVTKSEQIWCLIKYGNETIKLGCIYRPPLKSKINNNEKNSNNTNIERSNKADDEIIQSIQTAKIELNRKIYTGILICGDFNFPYIKWYEDGSVQVNGNKNSIGARVVDLINNINIIQNVTFSTFIQKNKMPKNILDLIITESSHRIKHIENLPPLGLASQGHLVLKLNYDLSSNKDKTSYLLFKYNYHKSDFNSIIKCFQNIDWLKELSILNINDNWLKELSNLNINDSYDLFFNHYNYITNMFVPKVICKILKKPLWLNRTLLILINKKNRFWRKNQSSKWKIPELVKQYKKKKSSLQVQKRLTIKKFEHSSAFDPKNPKRLFSYANSSCKIKQSIKSIRNKYGVTGTDGRFIADTLNDQFKSVFNNNSVNKDSPLLSNRTTEHLSSLHFSISEVKNK</sequence>
<reference evidence="3" key="1">
    <citation type="submission" date="2025-08" db="UniProtKB">
        <authorList>
            <consortium name="RefSeq"/>
        </authorList>
    </citation>
    <scope>IDENTIFICATION</scope>
</reference>
<dbReference type="GeneID" id="136078794"/>
<dbReference type="RefSeq" id="XP_065650677.1">
    <property type="nucleotide sequence ID" value="XM_065794605.1"/>
</dbReference>
<dbReference type="Proteomes" id="UP001652625">
    <property type="component" value="Chromosome 03"/>
</dbReference>
<feature type="domain" description="Endonuclease/exonuclease/phosphatase" evidence="1">
    <location>
        <begin position="172"/>
        <end position="270"/>
    </location>
</feature>
<dbReference type="PANTHER" id="PTHR33395">
    <property type="entry name" value="TRANSCRIPTASE, PUTATIVE-RELATED-RELATED"/>
    <property type="match status" value="1"/>
</dbReference>
<evidence type="ECO:0000313" key="3">
    <source>
        <dbReference type="RefSeq" id="XP_065650677.1"/>
    </source>
</evidence>
<evidence type="ECO:0000259" key="1">
    <source>
        <dbReference type="Pfam" id="PF14529"/>
    </source>
</evidence>
<gene>
    <name evidence="3" type="primary">LOC136078794</name>
</gene>
<name>A0ABM4BNJ0_HYDVU</name>
<keyword evidence="2" id="KW-1185">Reference proteome</keyword>